<evidence type="ECO:0000259" key="1">
    <source>
        <dbReference type="PROSITE" id="PS00715"/>
    </source>
</evidence>
<name>A0A6N2U1D0_9FIRM</name>
<dbReference type="PANTHER" id="PTHR30603">
    <property type="entry name" value="RNA POLYMERASE SIGMA FACTOR RPO"/>
    <property type="match status" value="1"/>
</dbReference>
<accession>A0A6N2U1D0</accession>
<dbReference type="PANTHER" id="PTHR30603:SF47">
    <property type="entry name" value="RNA POLYMERASE SIGMA FACTOR SIGD, CHLOROPLASTIC"/>
    <property type="match status" value="1"/>
</dbReference>
<reference evidence="2" key="1">
    <citation type="submission" date="2019-11" db="EMBL/GenBank/DDBJ databases">
        <authorList>
            <person name="Feng L."/>
        </authorList>
    </citation>
    <scope>NUCLEOTIDE SEQUENCE</scope>
    <source>
        <strain evidence="2">AcaccaeLFYP115</strain>
    </source>
</reference>
<dbReference type="GeneID" id="69470594"/>
<organism evidence="2">
    <name type="scientific">Anaerostipes caccae</name>
    <dbReference type="NCBI Taxonomy" id="105841"/>
    <lineage>
        <taxon>Bacteria</taxon>
        <taxon>Bacillati</taxon>
        <taxon>Bacillota</taxon>
        <taxon>Clostridia</taxon>
        <taxon>Lachnospirales</taxon>
        <taxon>Lachnospiraceae</taxon>
        <taxon>Anaerostipes</taxon>
    </lineage>
</organism>
<feature type="domain" description="RNA polymerase sigma-70" evidence="1">
    <location>
        <begin position="137"/>
        <end position="150"/>
    </location>
</feature>
<dbReference type="Gene3D" id="1.20.120.1810">
    <property type="match status" value="1"/>
</dbReference>
<dbReference type="PROSITE" id="PS00715">
    <property type="entry name" value="SIGMA70_1"/>
    <property type="match status" value="1"/>
</dbReference>
<protein>
    <submittedName>
        <fullName evidence="2">RNA polymerase sigma factor SigA</fullName>
    </submittedName>
</protein>
<gene>
    <name evidence="2" type="primary">sigA_3</name>
    <name evidence="2" type="ORF">ACLFYP115_01688</name>
</gene>
<dbReference type="EMBL" id="CACRSQ010000003">
    <property type="protein sequence ID" value="VYT11139.1"/>
    <property type="molecule type" value="Genomic_DNA"/>
</dbReference>
<dbReference type="SUPFAM" id="SSF88659">
    <property type="entry name" value="Sigma3 and sigma4 domains of RNA polymerase sigma factors"/>
    <property type="match status" value="1"/>
</dbReference>
<dbReference type="InterPro" id="IPR050239">
    <property type="entry name" value="Sigma-70_RNA_pol_init_factors"/>
</dbReference>
<dbReference type="GO" id="GO:0006352">
    <property type="term" value="P:DNA-templated transcription initiation"/>
    <property type="evidence" value="ECO:0007669"/>
    <property type="project" value="InterPro"/>
</dbReference>
<evidence type="ECO:0000313" key="2">
    <source>
        <dbReference type="EMBL" id="VYT11139.1"/>
    </source>
</evidence>
<dbReference type="InterPro" id="IPR000943">
    <property type="entry name" value="RNA_pol_sigma70"/>
</dbReference>
<dbReference type="RefSeq" id="WP_006567357.1">
    <property type="nucleotide sequence ID" value="NZ_BAABRZ010000001.1"/>
</dbReference>
<dbReference type="InterPro" id="IPR036388">
    <property type="entry name" value="WH-like_DNA-bd_sf"/>
</dbReference>
<dbReference type="GO" id="GO:0003700">
    <property type="term" value="F:DNA-binding transcription factor activity"/>
    <property type="evidence" value="ECO:0007669"/>
    <property type="project" value="InterPro"/>
</dbReference>
<dbReference type="InterPro" id="IPR007624">
    <property type="entry name" value="RNA_pol_sigma70_r3"/>
</dbReference>
<dbReference type="Gene3D" id="1.10.10.10">
    <property type="entry name" value="Winged helix-like DNA-binding domain superfamily/Winged helix DNA-binding domain"/>
    <property type="match status" value="1"/>
</dbReference>
<dbReference type="AlphaFoldDB" id="A0A6N2U1D0"/>
<dbReference type="InterPro" id="IPR013324">
    <property type="entry name" value="RNA_pol_sigma_r3/r4-like"/>
</dbReference>
<dbReference type="InterPro" id="IPR013325">
    <property type="entry name" value="RNA_pol_sigma_r2"/>
</dbReference>
<proteinExistence type="predicted"/>
<sequence length="249" mass="27875">MEKELFLKGMQELLEVAKAGGDKIRKEDILSYFGGMDITDEIETMLCDYFVEAGVQVEGYEKSPKKELQKEETDPGVIRFYEEELEELGGSDPKKVRELIVRLADGEDVQNELIESMLADVALDARNYTGHGVLLGDLIQEGNMGLIEAVFELGDREPKEAEKFLREAAESAMKKAVSEQMNTDSVGEQMARKANRLDEAARFLAEDLGREATAGELADHLKMTEEEVKEIMKMSLDAISVVETDITRK</sequence>
<dbReference type="SUPFAM" id="SSF88946">
    <property type="entry name" value="Sigma2 domain of RNA polymerase sigma factors"/>
    <property type="match status" value="1"/>
</dbReference>
<dbReference type="Pfam" id="PF04539">
    <property type="entry name" value="Sigma70_r3"/>
    <property type="match status" value="1"/>
</dbReference>